<evidence type="ECO:0000256" key="4">
    <source>
        <dbReference type="ARBA" id="ARBA00023125"/>
    </source>
</evidence>
<dbReference type="EMBL" id="SMBU01000069">
    <property type="protein sequence ID" value="TCU81952.1"/>
    <property type="molecule type" value="Genomic_DNA"/>
</dbReference>
<evidence type="ECO:0000256" key="3">
    <source>
        <dbReference type="ARBA" id="ARBA00022578"/>
    </source>
</evidence>
<evidence type="ECO:0000256" key="2">
    <source>
        <dbReference type="ARBA" id="ARBA00010961"/>
    </source>
</evidence>
<dbReference type="Pfam" id="PF00872">
    <property type="entry name" value="Transposase_mut"/>
    <property type="match status" value="1"/>
</dbReference>
<keyword evidence="5" id="KW-0233">DNA recombination</keyword>
<accession>A0A4R3U675</accession>
<comment type="similarity">
    <text evidence="2">Belongs to the transposase mutator family.</text>
</comment>
<name>A0A4R3U675_ROSSA</name>
<organism evidence="6 7">
    <name type="scientific">Roseateles saccharophilus</name>
    <name type="common">Pseudomonas saccharophila</name>
    <dbReference type="NCBI Taxonomy" id="304"/>
    <lineage>
        <taxon>Bacteria</taxon>
        <taxon>Pseudomonadati</taxon>
        <taxon>Pseudomonadota</taxon>
        <taxon>Betaproteobacteria</taxon>
        <taxon>Burkholderiales</taxon>
        <taxon>Sphaerotilaceae</taxon>
        <taxon>Roseateles</taxon>
    </lineage>
</organism>
<proteinExistence type="inferred from homology"/>
<comment type="caution">
    <text evidence="6">The sequence shown here is derived from an EMBL/GenBank/DDBJ whole genome shotgun (WGS) entry which is preliminary data.</text>
</comment>
<protein>
    <submittedName>
        <fullName evidence="6">Mutator family transposase</fullName>
    </submittedName>
</protein>
<evidence type="ECO:0000256" key="5">
    <source>
        <dbReference type="ARBA" id="ARBA00023172"/>
    </source>
</evidence>
<dbReference type="AlphaFoldDB" id="A0A4R3U675"/>
<evidence type="ECO:0000313" key="7">
    <source>
        <dbReference type="Proteomes" id="UP000295110"/>
    </source>
</evidence>
<keyword evidence="3" id="KW-0815">Transposition</keyword>
<dbReference type="RefSeq" id="WP_165917738.1">
    <property type="nucleotide sequence ID" value="NZ_CBCSGL010000098.1"/>
</dbReference>
<evidence type="ECO:0000256" key="1">
    <source>
        <dbReference type="ARBA" id="ARBA00002190"/>
    </source>
</evidence>
<reference evidence="6 7" key="1">
    <citation type="submission" date="2019-03" db="EMBL/GenBank/DDBJ databases">
        <title>Genomic Encyclopedia of Type Strains, Phase IV (KMG-IV): sequencing the most valuable type-strain genomes for metagenomic binning, comparative biology and taxonomic classification.</title>
        <authorList>
            <person name="Goeker M."/>
        </authorList>
    </citation>
    <scope>NUCLEOTIDE SEQUENCE [LARGE SCALE GENOMIC DNA]</scope>
    <source>
        <strain evidence="6 7">DSM 654</strain>
    </source>
</reference>
<dbReference type="GO" id="GO:0003677">
    <property type="term" value="F:DNA binding"/>
    <property type="evidence" value="ECO:0007669"/>
    <property type="project" value="UniProtKB-KW"/>
</dbReference>
<dbReference type="Proteomes" id="UP000295110">
    <property type="component" value="Unassembled WGS sequence"/>
</dbReference>
<keyword evidence="4" id="KW-0238">DNA-binding</keyword>
<gene>
    <name evidence="6" type="ORF">EV671_10694</name>
</gene>
<keyword evidence="7" id="KW-1185">Reference proteome</keyword>
<comment type="function">
    <text evidence="1">Required for the transposition of the insertion element.</text>
</comment>
<dbReference type="InterPro" id="IPR001207">
    <property type="entry name" value="Transposase_mutator"/>
</dbReference>
<dbReference type="GO" id="GO:0006313">
    <property type="term" value="P:DNA transposition"/>
    <property type="evidence" value="ECO:0007669"/>
    <property type="project" value="InterPro"/>
</dbReference>
<dbReference type="GO" id="GO:0004803">
    <property type="term" value="F:transposase activity"/>
    <property type="evidence" value="ECO:0007669"/>
    <property type="project" value="InterPro"/>
</dbReference>
<sequence>MNVSLINAESELEPLCRSYVCAAFDVLGFRVHGDAGVRTVQLLWAVGVMSDHAPHFLGAWHVQEPKDACWRAIASDVQDRGVVRLRIVIGPDPVEIQAAMAPRYRYNAVLPASATLNHPDVGSTLLGHRRYVERAVEVSASLSPRLKRAVVRHGPFVNAAAAAALLRRSAERYLSRAWPESPEPARAVRSSASLALSAAVG</sequence>
<evidence type="ECO:0000313" key="6">
    <source>
        <dbReference type="EMBL" id="TCU81952.1"/>
    </source>
</evidence>